<accession>A0ABW5T4A9</accession>
<dbReference type="RefSeq" id="WP_380714158.1">
    <property type="nucleotide sequence ID" value="NZ_JBHUML010000005.1"/>
</dbReference>
<dbReference type="PRINTS" id="PR00113">
    <property type="entry name" value="ALKPHPHTASE"/>
</dbReference>
<dbReference type="Gene3D" id="3.40.720.10">
    <property type="entry name" value="Alkaline Phosphatase, subunit A"/>
    <property type="match status" value="1"/>
</dbReference>
<evidence type="ECO:0000256" key="5">
    <source>
        <dbReference type="ARBA" id="ARBA00022723"/>
    </source>
</evidence>
<evidence type="ECO:0000256" key="3">
    <source>
        <dbReference type="ARBA" id="ARBA00005984"/>
    </source>
</evidence>
<dbReference type="Gene3D" id="1.10.60.40">
    <property type="match status" value="1"/>
</dbReference>
<dbReference type="GO" id="GO:0004035">
    <property type="term" value="F:alkaline phosphatase activity"/>
    <property type="evidence" value="ECO:0007669"/>
    <property type="project" value="UniProtKB-EC"/>
</dbReference>
<dbReference type="EC" id="3.1.3.1" evidence="12"/>
<dbReference type="InterPro" id="IPR001119">
    <property type="entry name" value="SLH_dom"/>
</dbReference>
<keyword evidence="9" id="KW-0460">Magnesium</keyword>
<feature type="domain" description="SLH" evidence="11">
    <location>
        <begin position="476"/>
        <end position="539"/>
    </location>
</feature>
<dbReference type="Pfam" id="PF00395">
    <property type="entry name" value="SLH"/>
    <property type="match status" value="1"/>
</dbReference>
<dbReference type="Pfam" id="PF00245">
    <property type="entry name" value="Alk_phosphatase"/>
    <property type="match status" value="1"/>
</dbReference>
<evidence type="ECO:0000259" key="11">
    <source>
        <dbReference type="PROSITE" id="PS51272"/>
    </source>
</evidence>
<comment type="similarity">
    <text evidence="3 10">Belongs to the alkaline phosphatase family.</text>
</comment>
<comment type="cofactor">
    <cofactor evidence="2">
        <name>Zn(2+)</name>
        <dbReference type="ChEBI" id="CHEBI:29105"/>
    </cofactor>
</comment>
<dbReference type="PANTHER" id="PTHR11596:SF5">
    <property type="entry name" value="ALKALINE PHOSPHATASE"/>
    <property type="match status" value="1"/>
</dbReference>
<reference evidence="13" key="1">
    <citation type="journal article" date="2019" name="Int. J. Syst. Evol. Microbiol.">
        <title>The Global Catalogue of Microorganisms (GCM) 10K type strain sequencing project: providing services to taxonomists for standard genome sequencing and annotation.</title>
        <authorList>
            <consortium name="The Broad Institute Genomics Platform"/>
            <consortium name="The Broad Institute Genome Sequencing Center for Infectious Disease"/>
            <person name="Wu L."/>
            <person name="Ma J."/>
        </authorList>
    </citation>
    <scope>NUCLEOTIDE SEQUENCE [LARGE SCALE GENOMIC DNA]</scope>
    <source>
        <strain evidence="13">KCTC 33792</strain>
    </source>
</reference>
<dbReference type="SMART" id="SM00098">
    <property type="entry name" value="alkPPc"/>
    <property type="match status" value="1"/>
</dbReference>
<dbReference type="SUPFAM" id="SSF53649">
    <property type="entry name" value="Alkaline phosphatase-like"/>
    <property type="match status" value="1"/>
</dbReference>
<proteinExistence type="inferred from homology"/>
<dbReference type="PROSITE" id="PS51272">
    <property type="entry name" value="SLH"/>
    <property type="match status" value="1"/>
</dbReference>
<dbReference type="InterPro" id="IPR001952">
    <property type="entry name" value="Alkaline_phosphatase"/>
</dbReference>
<evidence type="ECO:0000256" key="9">
    <source>
        <dbReference type="ARBA" id="ARBA00022842"/>
    </source>
</evidence>
<comment type="caution">
    <text evidence="12">The sequence shown here is derived from an EMBL/GenBank/DDBJ whole genome shotgun (WGS) entry which is preliminary data.</text>
</comment>
<evidence type="ECO:0000256" key="1">
    <source>
        <dbReference type="ARBA" id="ARBA00001946"/>
    </source>
</evidence>
<organism evidence="12 13">
    <name type="scientific">Salibacterium lacus</name>
    <dbReference type="NCBI Taxonomy" id="1898109"/>
    <lineage>
        <taxon>Bacteria</taxon>
        <taxon>Bacillati</taxon>
        <taxon>Bacillota</taxon>
        <taxon>Bacilli</taxon>
        <taxon>Bacillales</taxon>
        <taxon>Bacillaceae</taxon>
    </lineage>
</organism>
<keyword evidence="7 12" id="KW-0378">Hydrolase</keyword>
<dbReference type="PROSITE" id="PS00123">
    <property type="entry name" value="ALKALINE_PHOSPHATASE"/>
    <property type="match status" value="1"/>
</dbReference>
<sequence>MKAQTKWMTALTSVVVAAGGILGYSNLTEADESSGVPSSGENSSPENVIVMIGDGLSAGPMEIARNLEGGKDTDLFMESLDDVGMMRTYSDDNAVTDSAAAGTAIATGSKTYNGGIGVDEDGDEVESILDQYQKDGKKVGVISTNTVTDATPAAFTASVSDRSGQADIARQQYEAQYDVMLGGGGDYFSAEAQDGTDLTQEFVEDGYEYVTDEESLNEAGTPDKLLGLFNDSYMNYKTDRDNVDSEEPSLEEMTSKSLDVLSQDDEGFFLMVEGARIDHAAHAADATGVWQETMEFDRTVEQVTNWAEERGDTLVLVVSDHDTMGMSMTEPMDVESLRDIDVSPEYMAQELEMDDETGTFTEESIRNVFSEYANMEISEEQVASLLERIENEEGSIRPIHEVGWEIGSLIAEEYKVGVVDSNVRSESSTGGHTGNAVPVFATGEGSESFNGVFDNTEIRNKIQEVTESGEKEENKQTMSYTDVSDSHWAFESLSWADQRGLIDGYDDGTFRPSNALTEAQFAKMLLEFYGESEVGSPDGHWADGIYNALEEKGPPLNGYTNESARNNSVTRGTVAEVLAHMNGNEYGQERAIEWMYENDITTGRVEGETETERYDADGELTRAHATEFFKALE</sequence>
<gene>
    <name evidence="12" type="ORF">ACFSUB_15450</name>
</gene>
<keyword evidence="8" id="KW-0862">Zinc</keyword>
<evidence type="ECO:0000256" key="2">
    <source>
        <dbReference type="ARBA" id="ARBA00001947"/>
    </source>
</evidence>
<evidence type="ECO:0000256" key="8">
    <source>
        <dbReference type="ARBA" id="ARBA00022833"/>
    </source>
</evidence>
<dbReference type="PANTHER" id="PTHR11596">
    <property type="entry name" value="ALKALINE PHOSPHATASE"/>
    <property type="match status" value="1"/>
</dbReference>
<keyword evidence="5" id="KW-0479">Metal-binding</keyword>
<evidence type="ECO:0000313" key="12">
    <source>
        <dbReference type="EMBL" id="MFD2706856.1"/>
    </source>
</evidence>
<dbReference type="EMBL" id="JBHUML010000005">
    <property type="protein sequence ID" value="MFD2706856.1"/>
    <property type="molecule type" value="Genomic_DNA"/>
</dbReference>
<evidence type="ECO:0000256" key="6">
    <source>
        <dbReference type="ARBA" id="ARBA00022729"/>
    </source>
</evidence>
<evidence type="ECO:0000256" key="4">
    <source>
        <dbReference type="ARBA" id="ARBA00022553"/>
    </source>
</evidence>
<dbReference type="InterPro" id="IPR017850">
    <property type="entry name" value="Alkaline_phosphatase_core_sf"/>
</dbReference>
<keyword evidence="13" id="KW-1185">Reference proteome</keyword>
<evidence type="ECO:0000256" key="10">
    <source>
        <dbReference type="RuleBase" id="RU003946"/>
    </source>
</evidence>
<protein>
    <submittedName>
        <fullName evidence="12">Alkaline phosphatase</fullName>
        <ecNumber evidence="12">3.1.3.1</ecNumber>
    </submittedName>
</protein>
<keyword evidence="4" id="KW-0597">Phosphoprotein</keyword>
<dbReference type="Proteomes" id="UP001597520">
    <property type="component" value="Unassembled WGS sequence"/>
</dbReference>
<evidence type="ECO:0000256" key="7">
    <source>
        <dbReference type="ARBA" id="ARBA00022801"/>
    </source>
</evidence>
<keyword evidence="6" id="KW-0732">Signal</keyword>
<comment type="cofactor">
    <cofactor evidence="1">
        <name>Mg(2+)</name>
        <dbReference type="ChEBI" id="CHEBI:18420"/>
    </cofactor>
</comment>
<evidence type="ECO:0000313" key="13">
    <source>
        <dbReference type="Proteomes" id="UP001597520"/>
    </source>
</evidence>
<name>A0ABW5T4A9_9BACI</name>
<dbReference type="CDD" id="cd16012">
    <property type="entry name" value="ALP"/>
    <property type="match status" value="1"/>
</dbReference>
<dbReference type="InterPro" id="IPR018299">
    <property type="entry name" value="Alkaline_phosphatase_AS"/>
</dbReference>